<dbReference type="Pfam" id="PF05567">
    <property type="entry name" value="T4P_PilY1"/>
    <property type="match status" value="1"/>
</dbReference>
<organism evidence="5 6">
    <name type="scientific">Thauera mechernichensis</name>
    <dbReference type="NCBI Taxonomy" id="82788"/>
    <lineage>
        <taxon>Bacteria</taxon>
        <taxon>Pseudomonadati</taxon>
        <taxon>Pseudomonadota</taxon>
        <taxon>Betaproteobacteria</taxon>
        <taxon>Rhodocyclales</taxon>
        <taxon>Zoogloeaceae</taxon>
        <taxon>Thauera</taxon>
    </lineage>
</organism>
<dbReference type="RefSeq" id="WP_277832121.1">
    <property type="nucleotide sequence ID" value="NZ_JARQZE010000004.1"/>
</dbReference>
<gene>
    <name evidence="5" type="ORF">ACFQ4M_14140</name>
</gene>
<comment type="caution">
    <text evidence="5">The sequence shown here is derived from an EMBL/GenBank/DDBJ whole genome shotgun (WGS) entry which is preliminary data.</text>
</comment>
<name>A0ABW3WHK3_9RHOO</name>
<evidence type="ECO:0000256" key="3">
    <source>
        <dbReference type="SAM" id="SignalP"/>
    </source>
</evidence>
<proteinExistence type="predicted"/>
<dbReference type="InterPro" id="IPR008707">
    <property type="entry name" value="B-propeller_PilY1"/>
</dbReference>
<keyword evidence="3" id="KW-0732">Signal</keyword>
<evidence type="ECO:0000313" key="6">
    <source>
        <dbReference type="Proteomes" id="UP001597158"/>
    </source>
</evidence>
<keyword evidence="6" id="KW-1185">Reference proteome</keyword>
<accession>A0ABW3WHK3</accession>
<reference evidence="6" key="1">
    <citation type="journal article" date="2019" name="Int. J. Syst. Evol. Microbiol.">
        <title>The Global Catalogue of Microorganisms (GCM) 10K type strain sequencing project: providing services to taxonomists for standard genome sequencing and annotation.</title>
        <authorList>
            <consortium name="The Broad Institute Genomics Platform"/>
            <consortium name="The Broad Institute Genome Sequencing Center for Infectious Disease"/>
            <person name="Wu L."/>
            <person name="Ma J."/>
        </authorList>
    </citation>
    <scope>NUCLEOTIDE SEQUENCE [LARGE SCALE GENOMIC DNA]</scope>
    <source>
        <strain evidence="6">CCUG 48884</strain>
    </source>
</reference>
<dbReference type="EMBL" id="JBHTMC010000026">
    <property type="protein sequence ID" value="MFD1264718.1"/>
    <property type="molecule type" value="Genomic_DNA"/>
</dbReference>
<sequence length="1424" mass="152267">MKARLLTLAAALTLSVSAHAQIDIAQQPVFLNPPDPRVMLLVSRDHELSKKAYNDYSDINGDGRLDITYNDSIDYYGYFDPRRCYSYNNNRFEPGAAATGTNGHHCNNAWSGNLLNWATMTRMDVMRKTLYGGYRSTDNDGAALGDTVLERAFLPDDTHAFAKVFSAPSGSTMSNFVPSTYSTHTSLSFCNVTPSNTGVSRSITAAPRILLAAGAFPRWAMTEAPQCTTGSGDRPAATLASLIARVAVCAPGKLEDNCTAYGSGSSPNYKPTGLLQKYGQADALSRVQFGLLTGSYSRNKSGGVLRKNIGLLSGNETAANNEINPTTGQFINQAATNAGIINTLNRIRIAGWDYGGNGVHVNSCSSPGIASFTDGQCVDWGNPLAEMYLESLRYFAGRSGPTSAFDSTDAEQTHLPSLPKVSWSDPLPEGQWCAMSSTVILSTGLNSFDTDQLTNDLGINAATLTDNVGTKENISGSYLIGSNGTTNDSQCTPKTLTGGLSSARGVCPEVPALEGGYHIAGLAYANLNVDIRPGYAADRNRRWGSTASNPRPGYAARQPLSTYSVAVAESLPRLEIPVGATTVSFLPACMSNSSGSAGHNSTGWRVCSLNDMRFVSLTTDAAGRPTSGTIEVSWEDSTWGNDYDMDGIQEIEFSTGGGTLVLRSRILRSSAGFALRFGYTVTGSTTDGTTFPLLEPGGTFRTTPSAWSANATYLPGTSSARLLESPLWYAAKYGRNEGKTLEDTLSDWDKDGDGIPDAFFKVTNPAALSTSLGKIFEEAARAESSASAIATNSTRLDTNTHVYQAIFRSPEWTGTFRAIPLNADGTPGATAWEAGELIPSDHNARNIKTWNGGAWNTGAGIDFSWDSDGLTAAQKTLLRNEEHLLNYLRGDKTRERTTSAPSNPYRARNSLLGDIINSDPHYVGSESYGYDLPGSGLGATAMSAYTTFRTTTKRSRPKVIYVGANDGMLHAINAANLQTDGGGSELFTYVPNAVFANLPDLANPEYRHKYYVDGSPNSGDAYLGSTWKTVLLGTLGAGGKAVFALDITDVSASSPFDESKVIWEFTDTDLGHVMGRGFVARLNDGHWYAVFGNGYNSNAGKAALFLVPLDRTQTDLSVVKIEVDTTGDNGLSEPALVDTNGDKIIDTVYAGDLKGNVWKFDLSGARNTWDNNSRRLKLFQALSGTTPQPITSPLEIGPPPAGQSGYMIYFGTGKYLGNTDIGNLATQTVYGLLDKGSAISSRSNLQAQTFIYQGVRTDTDPSEVRVASTNTVNYADGKRGWYIDLLPPGTTAGVGERVVSVPLLRHGRIIVTSIVPSADACRQGGYSWISEFDALSGARLPYNVFDYNGDGLFNDDDDKTAGDERDRVTSKKLADEGLMKSPTVISAGEVEYKVGSGTSGGIVVIKEKGMSGNPRTSWRQLIPR</sequence>
<feature type="signal peptide" evidence="3">
    <location>
        <begin position="1"/>
        <end position="20"/>
    </location>
</feature>
<keyword evidence="1" id="KW-0479">Metal-binding</keyword>
<dbReference type="Proteomes" id="UP001597158">
    <property type="component" value="Unassembled WGS sequence"/>
</dbReference>
<feature type="chain" id="PRO_5047541320" evidence="3">
    <location>
        <begin position="21"/>
        <end position="1424"/>
    </location>
</feature>
<protein>
    <submittedName>
        <fullName evidence="5">Pilus assembly protein</fullName>
    </submittedName>
</protein>
<feature type="domain" description="PilY1 beta-propeller" evidence="4">
    <location>
        <begin position="912"/>
        <end position="1245"/>
    </location>
</feature>
<evidence type="ECO:0000259" key="4">
    <source>
        <dbReference type="Pfam" id="PF05567"/>
    </source>
</evidence>
<evidence type="ECO:0000256" key="1">
    <source>
        <dbReference type="ARBA" id="ARBA00022723"/>
    </source>
</evidence>
<evidence type="ECO:0000313" key="5">
    <source>
        <dbReference type="EMBL" id="MFD1264718.1"/>
    </source>
</evidence>
<keyword evidence="2" id="KW-0106">Calcium</keyword>
<evidence type="ECO:0000256" key="2">
    <source>
        <dbReference type="ARBA" id="ARBA00022837"/>
    </source>
</evidence>